<feature type="domain" description="Smf/DprA SLOG" evidence="2">
    <location>
        <begin position="79"/>
        <end position="288"/>
    </location>
</feature>
<dbReference type="InterPro" id="IPR003488">
    <property type="entry name" value="DprA"/>
</dbReference>
<comment type="similarity">
    <text evidence="1">Belongs to the DprA/Smf family.</text>
</comment>
<dbReference type="GO" id="GO:0009294">
    <property type="term" value="P:DNA-mediated transformation"/>
    <property type="evidence" value="ECO:0007669"/>
    <property type="project" value="InterPro"/>
</dbReference>
<dbReference type="InterPro" id="IPR041614">
    <property type="entry name" value="DprA_WH"/>
</dbReference>
<name>A0A0U5EP62_9BACT</name>
<dbReference type="SUPFAM" id="SSF47781">
    <property type="entry name" value="RuvA domain 2-like"/>
    <property type="match status" value="1"/>
</dbReference>
<dbReference type="KEGG" id="pnl:PNK_0061"/>
<sequence length="364" mass="40058">MDELEALIILTSIPSLGSIKVRLLVQHFGSAAQALQSPLSAIADLPGFGPKILQAWQQTLKEGTWKLSLELAEKLHAHLVPYTSPHYPRRLLELIDHPPLLYLKGELNRSDERSLAIIGTRQATIYGLEMAKQMSRELAQAGFTIVSGLARGIDTAAHQGALEGKGRTLAVLGSGLAHLYPKENERLAEAIAEQGALISEFPMQTPPDRTHFPQRNRLVSGMTLGTLLIEAPLQSGAMLTVERALSQGRQVWALPGRADQDNFRGNHLLIKEHKAALVENSSDIVQCFDTLFAAAPSNAKNPPTVVLEQEEAFLLKQLPVEEVSIEEIVRRTQLPINQINGVLMSLVLKKIIKEFPGKIYKKIQ</sequence>
<dbReference type="FunCoup" id="A0A0U5EP62">
    <property type="interactions" value="237"/>
</dbReference>
<dbReference type="RefSeq" id="WP_059059560.1">
    <property type="nucleotide sequence ID" value="NZ_LN879502.1"/>
</dbReference>
<dbReference type="Proteomes" id="UP000069902">
    <property type="component" value="Chromosome cPNK"/>
</dbReference>
<dbReference type="NCBIfam" id="TIGR00732">
    <property type="entry name" value="dprA"/>
    <property type="match status" value="1"/>
</dbReference>
<accession>A0A0U5EP62</accession>
<dbReference type="InterPro" id="IPR036388">
    <property type="entry name" value="WH-like_DNA-bd_sf"/>
</dbReference>
<gene>
    <name evidence="4" type="ORF">PNK_0061</name>
</gene>
<organism evidence="4 5">
    <name type="scientific">Candidatus Protochlamydia naegleriophila</name>
    <dbReference type="NCBI Taxonomy" id="389348"/>
    <lineage>
        <taxon>Bacteria</taxon>
        <taxon>Pseudomonadati</taxon>
        <taxon>Chlamydiota</taxon>
        <taxon>Chlamydiia</taxon>
        <taxon>Parachlamydiales</taxon>
        <taxon>Parachlamydiaceae</taxon>
        <taxon>Candidatus Protochlamydia</taxon>
    </lineage>
</organism>
<keyword evidence="5" id="KW-1185">Reference proteome</keyword>
<dbReference type="InterPro" id="IPR057666">
    <property type="entry name" value="DrpA_SLOG"/>
</dbReference>
<dbReference type="PANTHER" id="PTHR43022:SF1">
    <property type="entry name" value="PROTEIN SMF"/>
    <property type="match status" value="1"/>
</dbReference>
<evidence type="ECO:0000259" key="3">
    <source>
        <dbReference type="Pfam" id="PF17782"/>
    </source>
</evidence>
<evidence type="ECO:0000313" key="5">
    <source>
        <dbReference type="Proteomes" id="UP000069902"/>
    </source>
</evidence>
<dbReference type="PATRIC" id="fig|389348.3.peg.71"/>
<dbReference type="Gene3D" id="3.40.50.450">
    <property type="match status" value="1"/>
</dbReference>
<feature type="domain" description="DprA winged helix" evidence="3">
    <location>
        <begin position="299"/>
        <end position="357"/>
    </location>
</feature>
<protein>
    <submittedName>
        <fullName evidence="4">Uncharacterized protein</fullName>
    </submittedName>
</protein>
<proteinExistence type="inferred from homology"/>
<dbReference type="Pfam" id="PF02481">
    <property type="entry name" value="DNA_processg_A"/>
    <property type="match status" value="1"/>
</dbReference>
<dbReference type="Pfam" id="PF17782">
    <property type="entry name" value="WHD_DprA"/>
    <property type="match status" value="1"/>
</dbReference>
<dbReference type="SUPFAM" id="SSF102405">
    <property type="entry name" value="MCP/YpsA-like"/>
    <property type="match status" value="1"/>
</dbReference>
<evidence type="ECO:0000256" key="1">
    <source>
        <dbReference type="ARBA" id="ARBA00006525"/>
    </source>
</evidence>
<evidence type="ECO:0000313" key="4">
    <source>
        <dbReference type="EMBL" id="CUI15699.1"/>
    </source>
</evidence>
<evidence type="ECO:0000259" key="2">
    <source>
        <dbReference type="Pfam" id="PF02481"/>
    </source>
</evidence>
<dbReference type="InParanoid" id="A0A0U5EP62"/>
<dbReference type="STRING" id="389348.PNK_0061"/>
<dbReference type="PANTHER" id="PTHR43022">
    <property type="entry name" value="PROTEIN SMF"/>
    <property type="match status" value="1"/>
</dbReference>
<dbReference type="EMBL" id="LN879502">
    <property type="protein sequence ID" value="CUI15699.1"/>
    <property type="molecule type" value="Genomic_DNA"/>
</dbReference>
<dbReference type="Gene3D" id="1.10.10.10">
    <property type="entry name" value="Winged helix-like DNA-binding domain superfamily/Winged helix DNA-binding domain"/>
    <property type="match status" value="1"/>
</dbReference>
<reference evidence="5" key="1">
    <citation type="submission" date="2015-09" db="EMBL/GenBank/DDBJ databases">
        <authorList>
            <person name="Bertelli C."/>
        </authorList>
    </citation>
    <scope>NUCLEOTIDE SEQUENCE [LARGE SCALE GENOMIC DNA]</scope>
    <source>
        <strain evidence="5">KNic</strain>
    </source>
</reference>
<dbReference type="AlphaFoldDB" id="A0A0U5EP62"/>
<dbReference type="InterPro" id="IPR010994">
    <property type="entry name" value="RuvA_2-like"/>
</dbReference>